<comment type="caution">
    <text evidence="2">The sequence shown here is derived from an EMBL/GenBank/DDBJ whole genome shotgun (WGS) entry which is preliminary data.</text>
</comment>
<name>A0A0J9BHP7_9FIRM</name>
<dbReference type="InterPro" id="IPR046680">
    <property type="entry name" value="DUF6550"/>
</dbReference>
<protein>
    <submittedName>
        <fullName evidence="2">Uncharacterized protein</fullName>
    </submittedName>
</protein>
<feature type="compositionally biased region" description="Low complexity" evidence="1">
    <location>
        <begin position="86"/>
        <end position="96"/>
    </location>
</feature>
<dbReference type="RefSeq" id="WP_045094356.1">
    <property type="nucleotide sequence ID" value="NZ_KQ235886.1"/>
</dbReference>
<dbReference type="Pfam" id="PF20187">
    <property type="entry name" value="DUF6550"/>
    <property type="match status" value="1"/>
</dbReference>
<gene>
    <name evidence="2" type="ORF">HMPREF9470_05238</name>
</gene>
<dbReference type="Proteomes" id="UP000037392">
    <property type="component" value="Unassembled WGS sequence"/>
</dbReference>
<dbReference type="OrthoDB" id="2666372at2"/>
<dbReference type="EMBL" id="ADLK01000049">
    <property type="protein sequence ID" value="KMW12513.1"/>
    <property type="molecule type" value="Genomic_DNA"/>
</dbReference>
<evidence type="ECO:0000313" key="3">
    <source>
        <dbReference type="Proteomes" id="UP000037392"/>
    </source>
</evidence>
<feature type="region of interest" description="Disordered" evidence="1">
    <location>
        <begin position="62"/>
        <end position="169"/>
    </location>
</feature>
<reference evidence="2 3" key="1">
    <citation type="submission" date="2011-04" db="EMBL/GenBank/DDBJ databases">
        <title>The Genome Sequence of Clostridium citroniae WAL-19142.</title>
        <authorList>
            <consortium name="The Broad Institute Genome Sequencing Platform"/>
            <person name="Earl A."/>
            <person name="Ward D."/>
            <person name="Feldgarden M."/>
            <person name="Gevers D."/>
            <person name="Warren Y.A."/>
            <person name="Tyrrell K.L."/>
            <person name="Citron D.M."/>
            <person name="Goldstein E.J."/>
            <person name="Daigneault M."/>
            <person name="Allen-Vercoe E."/>
            <person name="Young S.K."/>
            <person name="Zeng Q."/>
            <person name="Gargeya S."/>
            <person name="Fitzgerald M."/>
            <person name="Haas B."/>
            <person name="Abouelleil A."/>
            <person name="Alvarado L."/>
            <person name="Arachchi H.M."/>
            <person name="Berlin A."/>
            <person name="Brown A."/>
            <person name="Chapman S.B."/>
            <person name="Chen Z."/>
            <person name="Dunbar C."/>
            <person name="Freedman E."/>
            <person name="Gearin G."/>
            <person name="Gellesch M."/>
            <person name="Goldberg J."/>
            <person name="Griggs A."/>
            <person name="Gujja S."/>
            <person name="Heilman E.R."/>
            <person name="Heiman D."/>
            <person name="Howarth C."/>
            <person name="Larson L."/>
            <person name="Lui A."/>
            <person name="MacDonald P.J."/>
            <person name="Mehta T."/>
            <person name="Montmayeur A."/>
            <person name="Murphy C."/>
            <person name="Neiman D."/>
            <person name="Pearson M."/>
            <person name="Priest M."/>
            <person name="Roberts A."/>
            <person name="Saif S."/>
            <person name="Shea T."/>
            <person name="Shenoy N."/>
            <person name="Sisk P."/>
            <person name="Stolte C."/>
            <person name="Sykes S."/>
            <person name="White J."/>
            <person name="Yandava C."/>
            <person name="Wortman J."/>
            <person name="Nusbaum C."/>
            <person name="Birren B."/>
        </authorList>
    </citation>
    <scope>NUCLEOTIDE SEQUENCE [LARGE SCALE GENOMIC DNA]</scope>
    <source>
        <strain evidence="2 3">WAL-19142</strain>
    </source>
</reference>
<evidence type="ECO:0000313" key="2">
    <source>
        <dbReference type="EMBL" id="KMW12513.1"/>
    </source>
</evidence>
<sequence>MKLNERMKRRLAVLGCVVVGAVLIAAIGSQFRGETQGSNQTEEQTKQTEAVTVAVMPAETTEVVTTEEETEPTKPDIVVRTEPETEPSGTGTTEPTAALPAQTDRTEQAVQPAPVKPTAPPEEVLKNPAQKPDGESVEGTPEAIPHEEVVQPNEVPTQAGEPQYGTTQNGKIYVPVFGWIDEIGEGQGTVAEDMYENGNKIGIMD</sequence>
<dbReference type="PATRIC" id="fig|742734.4.peg.5603"/>
<feature type="compositionally biased region" description="Basic and acidic residues" evidence="1">
    <location>
        <begin position="71"/>
        <end position="83"/>
    </location>
</feature>
<dbReference type="GeneID" id="93165903"/>
<dbReference type="AlphaFoldDB" id="A0A0J9BHP7"/>
<proteinExistence type="predicted"/>
<accession>A0A0J9BHP7</accession>
<evidence type="ECO:0000256" key="1">
    <source>
        <dbReference type="SAM" id="MobiDB-lite"/>
    </source>
</evidence>
<organism evidence="2 3">
    <name type="scientific">[Clostridium] citroniae WAL-19142</name>
    <dbReference type="NCBI Taxonomy" id="742734"/>
    <lineage>
        <taxon>Bacteria</taxon>
        <taxon>Bacillati</taxon>
        <taxon>Bacillota</taxon>
        <taxon>Clostridia</taxon>
        <taxon>Lachnospirales</taxon>
        <taxon>Lachnospiraceae</taxon>
        <taxon>Enterocloster</taxon>
    </lineage>
</organism>